<reference evidence="2 3" key="1">
    <citation type="submission" date="2018-09" db="EMBL/GenBank/DDBJ databases">
        <title>Genomic investigation of the strawberry pathogen Phytophthora fragariae indicates pathogenicity is determined by transcriptional variation in three key races.</title>
        <authorList>
            <person name="Adams T.M."/>
            <person name="Armitage A.D."/>
            <person name="Sobczyk M.K."/>
            <person name="Bates H.J."/>
            <person name="Dunwell J.M."/>
            <person name="Nellist C.F."/>
            <person name="Harrison R.J."/>
        </authorList>
    </citation>
    <scope>NUCLEOTIDE SEQUENCE [LARGE SCALE GENOMIC DNA]</scope>
    <source>
        <strain evidence="2 3">NOV-77</strain>
    </source>
</reference>
<gene>
    <name evidence="2" type="ORF">PF008_g23524</name>
</gene>
<dbReference type="Proteomes" id="UP000486351">
    <property type="component" value="Unassembled WGS sequence"/>
</dbReference>
<evidence type="ECO:0000313" key="3">
    <source>
        <dbReference type="Proteomes" id="UP000486351"/>
    </source>
</evidence>
<evidence type="ECO:0000313" key="2">
    <source>
        <dbReference type="EMBL" id="KAE9298341.1"/>
    </source>
</evidence>
<sequence length="155" mass="16438">MRAAADPRACPETGPGPSHWPPVCQDPCTLRRRKVLARTKMAPPPTRRPPKMRRGARAPAPPQDPHARRLAAQDPPLARQPASAPQLPPVEVARPRRAGGMLPVPVVPGAELAAATARALAAAYGLDGHTAPSYDDEDARDDSPTLPATAKTPRM</sequence>
<dbReference type="EMBL" id="QXFY01002381">
    <property type="protein sequence ID" value="KAE9298341.1"/>
    <property type="molecule type" value="Genomic_DNA"/>
</dbReference>
<organism evidence="2 3">
    <name type="scientific">Phytophthora fragariae</name>
    <dbReference type="NCBI Taxonomy" id="53985"/>
    <lineage>
        <taxon>Eukaryota</taxon>
        <taxon>Sar</taxon>
        <taxon>Stramenopiles</taxon>
        <taxon>Oomycota</taxon>
        <taxon>Peronosporomycetes</taxon>
        <taxon>Peronosporales</taxon>
        <taxon>Peronosporaceae</taxon>
        <taxon>Phytophthora</taxon>
    </lineage>
</organism>
<name>A0A6G0QRG1_9STRA</name>
<accession>A0A6G0QRG1</accession>
<proteinExistence type="predicted"/>
<dbReference type="AlphaFoldDB" id="A0A6G0QRG1"/>
<feature type="region of interest" description="Disordered" evidence="1">
    <location>
        <begin position="127"/>
        <end position="155"/>
    </location>
</feature>
<evidence type="ECO:0000256" key="1">
    <source>
        <dbReference type="SAM" id="MobiDB-lite"/>
    </source>
</evidence>
<protein>
    <submittedName>
        <fullName evidence="2">Uncharacterized protein</fullName>
    </submittedName>
</protein>
<comment type="caution">
    <text evidence="2">The sequence shown here is derived from an EMBL/GenBank/DDBJ whole genome shotgun (WGS) entry which is preliminary data.</text>
</comment>
<feature type="region of interest" description="Disordered" evidence="1">
    <location>
        <begin position="1"/>
        <end position="91"/>
    </location>
</feature>